<feature type="chain" id="PRO_5016289736" description="Secreted protein" evidence="1">
    <location>
        <begin position="29"/>
        <end position="71"/>
    </location>
</feature>
<organism evidence="2 3">
    <name type="scientific">Aspergillus uvarum CBS 121591</name>
    <dbReference type="NCBI Taxonomy" id="1448315"/>
    <lineage>
        <taxon>Eukaryota</taxon>
        <taxon>Fungi</taxon>
        <taxon>Dikarya</taxon>
        <taxon>Ascomycota</taxon>
        <taxon>Pezizomycotina</taxon>
        <taxon>Eurotiomycetes</taxon>
        <taxon>Eurotiomycetidae</taxon>
        <taxon>Eurotiales</taxon>
        <taxon>Aspergillaceae</taxon>
        <taxon>Aspergillus</taxon>
        <taxon>Aspergillus subgen. Circumdati</taxon>
    </lineage>
</organism>
<evidence type="ECO:0000256" key="1">
    <source>
        <dbReference type="SAM" id="SignalP"/>
    </source>
</evidence>
<evidence type="ECO:0000313" key="3">
    <source>
        <dbReference type="Proteomes" id="UP000248340"/>
    </source>
</evidence>
<keyword evidence="1" id="KW-0732">Signal</keyword>
<dbReference type="VEuPathDB" id="FungiDB:BO82DRAFT_352877"/>
<reference evidence="2 3" key="1">
    <citation type="submission" date="2016-12" db="EMBL/GenBank/DDBJ databases">
        <title>The genomes of Aspergillus section Nigri reveals drivers in fungal speciation.</title>
        <authorList>
            <consortium name="DOE Joint Genome Institute"/>
            <person name="Vesth T.C."/>
            <person name="Nybo J."/>
            <person name="Theobald S."/>
            <person name="Brandl J."/>
            <person name="Frisvad J.C."/>
            <person name="Nielsen K.F."/>
            <person name="Lyhne E.K."/>
            <person name="Kogle M.E."/>
            <person name="Kuo A."/>
            <person name="Riley R."/>
            <person name="Clum A."/>
            <person name="Nolan M."/>
            <person name="Lipzen A."/>
            <person name="Salamov A."/>
            <person name="Henrissat B."/>
            <person name="Wiebenga A."/>
            <person name="De Vries R.P."/>
            <person name="Grigoriev I.V."/>
            <person name="Mortensen U.H."/>
            <person name="Andersen M.R."/>
            <person name="Baker S.E."/>
        </authorList>
    </citation>
    <scope>NUCLEOTIDE SEQUENCE [LARGE SCALE GENOMIC DNA]</scope>
    <source>
        <strain evidence="2 3">CBS 121591</strain>
    </source>
</reference>
<dbReference type="EMBL" id="KZ821689">
    <property type="protein sequence ID" value="PYH83464.1"/>
    <property type="molecule type" value="Genomic_DNA"/>
</dbReference>
<dbReference type="Proteomes" id="UP000248340">
    <property type="component" value="Unassembled WGS sequence"/>
</dbReference>
<gene>
    <name evidence="2" type="ORF">BO82DRAFT_352877</name>
</gene>
<dbReference type="RefSeq" id="XP_025493664.1">
    <property type="nucleotide sequence ID" value="XM_025634813.1"/>
</dbReference>
<name>A0A319CE34_9EURO</name>
<protein>
    <recommendedName>
        <fullName evidence="4">Secreted protein</fullName>
    </recommendedName>
</protein>
<accession>A0A319CE34</accession>
<evidence type="ECO:0008006" key="4">
    <source>
        <dbReference type="Google" id="ProtNLM"/>
    </source>
</evidence>
<dbReference type="GeneID" id="37137554"/>
<keyword evidence="3" id="KW-1185">Reference proteome</keyword>
<feature type="signal peptide" evidence="1">
    <location>
        <begin position="1"/>
        <end position="28"/>
    </location>
</feature>
<dbReference type="AlphaFoldDB" id="A0A319CE34"/>
<sequence>MEHKTPPVFVLLPLLLPLLLLLHYSVETLPCLTKGKQGRRYATILWLEETDRGRWKGKESPTQGFKSNPHS</sequence>
<evidence type="ECO:0000313" key="2">
    <source>
        <dbReference type="EMBL" id="PYH83464.1"/>
    </source>
</evidence>
<proteinExistence type="predicted"/>